<organism evidence="6 7">
    <name type="scientific">Pectobacterium zantedeschiae</name>
    <dbReference type="NCBI Taxonomy" id="2034769"/>
    <lineage>
        <taxon>Bacteria</taxon>
        <taxon>Pseudomonadati</taxon>
        <taxon>Pseudomonadota</taxon>
        <taxon>Gammaproteobacteria</taxon>
        <taxon>Enterobacterales</taxon>
        <taxon>Pectobacteriaceae</taxon>
        <taxon>Pectobacterium</taxon>
    </lineage>
</organism>
<dbReference type="Gene3D" id="2.60.40.1090">
    <property type="entry name" value="Fimbrial-type adhesion domain"/>
    <property type="match status" value="1"/>
</dbReference>
<evidence type="ECO:0000313" key="7">
    <source>
        <dbReference type="Proteomes" id="UP001138460"/>
    </source>
</evidence>
<dbReference type="SUPFAM" id="SSF49401">
    <property type="entry name" value="Bacterial adhesins"/>
    <property type="match status" value="1"/>
</dbReference>
<reference evidence="6 7" key="1">
    <citation type="journal article" date="2018" name="Syst. Appl. Microbiol.">
        <title>Pectobacterium zantedeschiae sp. nov. a new species of a soft rot pathogen isolated from Calla lily (Zantedeschia spp.).</title>
        <authorList>
            <person name="Waleron M."/>
            <person name="Misztak A."/>
            <person name="Waleron M."/>
            <person name="Franczuk M."/>
            <person name="Jonca J."/>
            <person name="Wielgomas B."/>
            <person name="Mikicinski A."/>
            <person name="Popovic T."/>
            <person name="Waleron K."/>
        </authorList>
    </citation>
    <scope>NUCLEOTIDE SEQUENCE [LARGE SCALE GENOMIC DNA]</scope>
    <source>
        <strain evidence="6 7">9M</strain>
    </source>
</reference>
<gene>
    <name evidence="6" type="ORF">CLR69_03760</name>
</gene>
<protein>
    <submittedName>
        <fullName evidence="6">Fimbrial protein</fullName>
    </submittedName>
</protein>
<evidence type="ECO:0000313" key="6">
    <source>
        <dbReference type="EMBL" id="RYC44170.1"/>
    </source>
</evidence>
<sequence>MNRSQGVMARAGCTRVTWAMRFSWVSLLFMTCAVQPVRADLGLTNMRLSATLLANSCSVSTGTQEQTVDLGTWPSKQFAVGSQSPNPTRFEIVLENCGVAASGVEVTFYGSAPAGDSTLLALNASSSATNVAVAILDSERRRLALGQPTPVYTLSANAARVPLVFYGQYVAIGTPVTVGSANADATFTLTYQ</sequence>
<dbReference type="RefSeq" id="WP_129709705.1">
    <property type="nucleotide sequence ID" value="NZ_CP139172.1"/>
</dbReference>
<evidence type="ECO:0000256" key="2">
    <source>
        <dbReference type="ARBA" id="ARBA00006671"/>
    </source>
</evidence>
<dbReference type="InterPro" id="IPR036937">
    <property type="entry name" value="Adhesion_dom_fimbrial_sf"/>
</dbReference>
<dbReference type="PANTHER" id="PTHR33420:SF3">
    <property type="entry name" value="FIMBRIAL SUBUNIT ELFA"/>
    <property type="match status" value="1"/>
</dbReference>
<evidence type="ECO:0000256" key="1">
    <source>
        <dbReference type="ARBA" id="ARBA00004561"/>
    </source>
</evidence>
<dbReference type="OrthoDB" id="6454848at2"/>
<dbReference type="Pfam" id="PF00419">
    <property type="entry name" value="Fimbrial"/>
    <property type="match status" value="1"/>
</dbReference>
<dbReference type="AlphaFoldDB" id="A0A9X8P5C5"/>
<dbReference type="InterPro" id="IPR050263">
    <property type="entry name" value="Bact_Fimbrial_Adh_Pro"/>
</dbReference>
<dbReference type="InterPro" id="IPR000259">
    <property type="entry name" value="Adhesion_dom_fimbrial"/>
</dbReference>
<dbReference type="GO" id="GO:0043709">
    <property type="term" value="P:cell adhesion involved in single-species biofilm formation"/>
    <property type="evidence" value="ECO:0007669"/>
    <property type="project" value="TreeGrafter"/>
</dbReference>
<comment type="caution">
    <text evidence="6">The sequence shown here is derived from an EMBL/GenBank/DDBJ whole genome shotgun (WGS) entry which is preliminary data.</text>
</comment>
<dbReference type="Proteomes" id="UP001138460">
    <property type="component" value="Unassembled WGS sequence"/>
</dbReference>
<keyword evidence="4" id="KW-0281">Fimbrium</keyword>
<comment type="similarity">
    <text evidence="2">Belongs to the fimbrial protein family.</text>
</comment>
<keyword evidence="3" id="KW-0732">Signal</keyword>
<proteinExistence type="inferred from homology"/>
<dbReference type="EMBL" id="NWTM01000001">
    <property type="protein sequence ID" value="RYC44170.1"/>
    <property type="molecule type" value="Genomic_DNA"/>
</dbReference>
<name>A0A9X8P5C5_9GAMM</name>
<comment type="subcellular location">
    <subcellularLocation>
        <location evidence="1">Fimbrium</location>
    </subcellularLocation>
</comment>
<evidence type="ECO:0000256" key="3">
    <source>
        <dbReference type="ARBA" id="ARBA00022729"/>
    </source>
</evidence>
<keyword evidence="7" id="KW-1185">Reference proteome</keyword>
<dbReference type="PANTHER" id="PTHR33420">
    <property type="entry name" value="FIMBRIAL SUBUNIT ELFA-RELATED"/>
    <property type="match status" value="1"/>
</dbReference>
<dbReference type="GO" id="GO:0009289">
    <property type="term" value="C:pilus"/>
    <property type="evidence" value="ECO:0007669"/>
    <property type="project" value="UniProtKB-SubCell"/>
</dbReference>
<evidence type="ECO:0000259" key="5">
    <source>
        <dbReference type="Pfam" id="PF00419"/>
    </source>
</evidence>
<dbReference type="InterPro" id="IPR008966">
    <property type="entry name" value="Adhesion_dom_sf"/>
</dbReference>
<evidence type="ECO:0000256" key="4">
    <source>
        <dbReference type="ARBA" id="ARBA00023263"/>
    </source>
</evidence>
<feature type="domain" description="Fimbrial-type adhesion" evidence="5">
    <location>
        <begin position="48"/>
        <end position="192"/>
    </location>
</feature>
<accession>A0A9X8P5C5</accession>